<sequence length="256" mass="28031">MTNKARLLTGLALGCVLSTPALAEEYRGFYFGLWGGSGMTDMPSSAEIDDAFDTAWVQSILDSIANDYNSDPETVGTLTLTDAGRSPSTLDDTTDVWGGTIGFRFNRWLGMEVGYVHLGEVKYDFNGVVNSTFDPGAISEDFDYTMGYRFTSAGPTGAVVGFVPLGRRFELSGKAGIFFADTRETIRLYDVEFAENFAHGRSDASQTELFAGIGATWSATERLAIRVEYQKFFDVGDDSKTYEQDIDVINVGVLFK</sequence>
<evidence type="ECO:0000256" key="3">
    <source>
        <dbReference type="SAM" id="SignalP"/>
    </source>
</evidence>
<keyword evidence="2" id="KW-0406">Ion transport</keyword>
<protein>
    <recommendedName>
        <fullName evidence="4">Outer membrane protein OmpA-like transmembrane domain-containing protein</fullName>
    </recommendedName>
</protein>
<evidence type="ECO:0000259" key="4">
    <source>
        <dbReference type="Pfam" id="PF01389"/>
    </source>
</evidence>
<gene>
    <name evidence="5" type="ORF">GCM10011487_15470</name>
</gene>
<reference evidence="6" key="1">
    <citation type="submission" date="2020-01" db="EMBL/GenBank/DDBJ databases">
        <title>'Steroidobacter agaridevorans' sp. nov., agar-degrading bacteria isolated from rhizosphere soils.</title>
        <authorList>
            <person name="Ikenaga M."/>
            <person name="Kataoka M."/>
            <person name="Murouchi A."/>
            <person name="Katsuragi S."/>
            <person name="Sakai M."/>
        </authorList>
    </citation>
    <scope>NUCLEOTIDE SEQUENCE [LARGE SCALE GENOMIC DNA]</scope>
    <source>
        <strain evidence="6">YU21-B</strain>
    </source>
</reference>
<dbReference type="InterPro" id="IPR000498">
    <property type="entry name" value="OmpA-like_TM_dom"/>
</dbReference>
<dbReference type="SUPFAM" id="SSF56925">
    <property type="entry name" value="OMPA-like"/>
    <property type="match status" value="1"/>
</dbReference>
<evidence type="ECO:0000256" key="2">
    <source>
        <dbReference type="ARBA" id="ARBA00023114"/>
    </source>
</evidence>
<accession>A0A829Y8C8</accession>
<feature type="chain" id="PRO_5032695146" description="Outer membrane protein OmpA-like transmembrane domain-containing protein" evidence="3">
    <location>
        <begin position="24"/>
        <end position="256"/>
    </location>
</feature>
<dbReference type="EMBL" id="BLJN01000001">
    <property type="protein sequence ID" value="GFE79547.1"/>
    <property type="molecule type" value="Genomic_DNA"/>
</dbReference>
<evidence type="ECO:0000313" key="5">
    <source>
        <dbReference type="EMBL" id="GFE79547.1"/>
    </source>
</evidence>
<proteinExistence type="inferred from homology"/>
<feature type="signal peptide" evidence="3">
    <location>
        <begin position="1"/>
        <end position="23"/>
    </location>
</feature>
<feature type="domain" description="Outer membrane protein OmpA-like transmembrane" evidence="4">
    <location>
        <begin position="96"/>
        <end position="255"/>
    </location>
</feature>
<dbReference type="Pfam" id="PF01389">
    <property type="entry name" value="OmpA_membrane"/>
    <property type="match status" value="1"/>
</dbReference>
<evidence type="ECO:0000313" key="6">
    <source>
        <dbReference type="Proteomes" id="UP000445000"/>
    </source>
</evidence>
<dbReference type="AlphaFoldDB" id="A0A829Y8C8"/>
<dbReference type="GO" id="GO:0015288">
    <property type="term" value="F:porin activity"/>
    <property type="evidence" value="ECO:0007669"/>
    <property type="project" value="UniProtKB-KW"/>
</dbReference>
<dbReference type="GO" id="GO:0046930">
    <property type="term" value="C:pore complex"/>
    <property type="evidence" value="ECO:0007669"/>
    <property type="project" value="UniProtKB-KW"/>
</dbReference>
<comment type="caution">
    <text evidence="5">The sequence shown here is derived from an EMBL/GenBank/DDBJ whole genome shotgun (WGS) entry which is preliminary data.</text>
</comment>
<keyword evidence="6" id="KW-1185">Reference proteome</keyword>
<keyword evidence="3" id="KW-0732">Signal</keyword>
<keyword evidence="2" id="KW-0626">Porin</keyword>
<evidence type="ECO:0000256" key="1">
    <source>
        <dbReference type="ARBA" id="ARBA00005710"/>
    </source>
</evidence>
<comment type="similarity">
    <text evidence="1">Belongs to the outer membrane OOP (TC 1.B.6) superfamily. OmpA family.</text>
</comment>
<dbReference type="InterPro" id="IPR011250">
    <property type="entry name" value="OMP/PagP_B-barrel"/>
</dbReference>
<dbReference type="Proteomes" id="UP000445000">
    <property type="component" value="Unassembled WGS sequence"/>
</dbReference>
<dbReference type="Gene3D" id="2.40.160.20">
    <property type="match status" value="1"/>
</dbReference>
<keyword evidence="2" id="KW-0812">Transmembrane</keyword>
<keyword evidence="2" id="KW-0813">Transport</keyword>
<dbReference type="RefSeq" id="WP_161811206.1">
    <property type="nucleotide sequence ID" value="NZ_BLJN01000001.1"/>
</dbReference>
<organism evidence="5 6">
    <name type="scientific">Steroidobacter agaridevorans</name>
    <dbReference type="NCBI Taxonomy" id="2695856"/>
    <lineage>
        <taxon>Bacteria</taxon>
        <taxon>Pseudomonadati</taxon>
        <taxon>Pseudomonadota</taxon>
        <taxon>Gammaproteobacteria</taxon>
        <taxon>Steroidobacterales</taxon>
        <taxon>Steroidobacteraceae</taxon>
        <taxon>Steroidobacter</taxon>
    </lineage>
</organism>
<dbReference type="GO" id="GO:0009279">
    <property type="term" value="C:cell outer membrane"/>
    <property type="evidence" value="ECO:0007669"/>
    <property type="project" value="InterPro"/>
</dbReference>
<name>A0A829Y8C8_9GAMM</name>